<dbReference type="Pfam" id="PF13489">
    <property type="entry name" value="Methyltransf_23"/>
    <property type="match status" value="1"/>
</dbReference>
<dbReference type="InterPro" id="IPR013630">
    <property type="entry name" value="Methyltransf_Zn-bd_dom_put"/>
</dbReference>
<dbReference type="InterPro" id="IPR013691">
    <property type="entry name" value="MeTrfase_14"/>
</dbReference>
<dbReference type="Gene3D" id="6.20.50.110">
    <property type="entry name" value="Methyltransferase, zinc-binding domain"/>
    <property type="match status" value="1"/>
</dbReference>
<evidence type="ECO:0000313" key="3">
    <source>
        <dbReference type="EMBL" id="QHT35565.1"/>
    </source>
</evidence>
<feature type="domain" description="Methyltransferase putative zinc binding" evidence="1">
    <location>
        <begin position="3"/>
        <end position="62"/>
    </location>
</feature>
<dbReference type="EMBL" id="MN739023">
    <property type="protein sequence ID" value="QHT35565.1"/>
    <property type="molecule type" value="Genomic_DNA"/>
</dbReference>
<proteinExistence type="predicted"/>
<dbReference type="Pfam" id="PF08484">
    <property type="entry name" value="Methyltransf_14"/>
    <property type="match status" value="1"/>
</dbReference>
<sequence>MTCRVCKTESCVDVIDLGHQVITSRFPKVGEAPARTTPIVLMMCQTCGLVQLRDLVAGSDMYEHMYGYRSGISATMRAHLREYNDEIMLLATPENGDAVLDIGSNDATFLKMYPNTLTRVGCDPTGKQFSAEYDGLTLVPTYFSKEVIAPLGLTFAVVSSISMFYDLPDPVRFACDIHSVLSPEGLWTFEQSYIKTMLERNSFDTICHEHVEYYGVRQIKHILDLAGFKIVRVSLNDCNGGSTRFFAAKKESRWVEDARTVQTLLDGEAHLADPKTYGSFMDRCDGEISKLQKHLNTGASTYIYGASTKGNCLLQYAGIGPDRVKYAVERNLQKVGCTTSTGIEIISEETMRTSPPEYLLVLPWHFKQEIIDRESEFLKAGGKLIFPLPTFEIIGYSAK</sequence>
<reference evidence="3" key="1">
    <citation type="journal article" date="2020" name="Nature">
        <title>Giant virus diversity and host interactions through global metagenomics.</title>
        <authorList>
            <person name="Schulz F."/>
            <person name="Roux S."/>
            <person name="Paez-Espino D."/>
            <person name="Jungbluth S."/>
            <person name="Walsh D.A."/>
            <person name="Denef V.J."/>
            <person name="McMahon K.D."/>
            <person name="Konstantinidis K.T."/>
            <person name="Eloe-Fadrosh E.A."/>
            <person name="Kyrpides N.C."/>
            <person name="Woyke T."/>
        </authorList>
    </citation>
    <scope>NUCLEOTIDE SEQUENCE</scope>
    <source>
        <strain evidence="3">GVMAG-M-3300009180-45</strain>
    </source>
</reference>
<evidence type="ECO:0000259" key="1">
    <source>
        <dbReference type="Pfam" id="PF08421"/>
    </source>
</evidence>
<protein>
    <recommendedName>
        <fullName evidence="4">Methyltransferase</fullName>
    </recommendedName>
</protein>
<dbReference type="Pfam" id="PF08421">
    <property type="entry name" value="Methyltransf_13"/>
    <property type="match status" value="1"/>
</dbReference>
<dbReference type="InterPro" id="IPR038576">
    <property type="entry name" value="Methyltransf_Zn-bd_dom_put_sf"/>
</dbReference>
<dbReference type="Gene3D" id="3.40.50.720">
    <property type="entry name" value="NAD(P)-binding Rossmann-like Domain"/>
    <property type="match status" value="1"/>
</dbReference>
<accession>A0A6C0F8S7</accession>
<evidence type="ECO:0000259" key="2">
    <source>
        <dbReference type="Pfam" id="PF08484"/>
    </source>
</evidence>
<dbReference type="SUPFAM" id="SSF53335">
    <property type="entry name" value="S-adenosyl-L-methionine-dependent methyltransferases"/>
    <property type="match status" value="1"/>
</dbReference>
<dbReference type="AlphaFoldDB" id="A0A6C0F8S7"/>
<organism evidence="3">
    <name type="scientific">viral metagenome</name>
    <dbReference type="NCBI Taxonomy" id="1070528"/>
    <lineage>
        <taxon>unclassified sequences</taxon>
        <taxon>metagenomes</taxon>
        <taxon>organismal metagenomes</taxon>
    </lineage>
</organism>
<feature type="domain" description="C-methyltransferase" evidence="2">
    <location>
        <begin position="238"/>
        <end position="389"/>
    </location>
</feature>
<evidence type="ECO:0008006" key="4">
    <source>
        <dbReference type="Google" id="ProtNLM"/>
    </source>
</evidence>
<dbReference type="Gene3D" id="3.40.50.150">
    <property type="entry name" value="Vaccinia Virus protein VP39"/>
    <property type="match status" value="1"/>
</dbReference>
<dbReference type="InterPro" id="IPR029063">
    <property type="entry name" value="SAM-dependent_MTases_sf"/>
</dbReference>
<name>A0A6C0F8S7_9ZZZZ</name>